<accession>A0A6J5X6G2</accession>
<dbReference type="AlphaFoldDB" id="A0A6J5X6G2"/>
<reference evidence="2" key="1">
    <citation type="journal article" date="2020" name="Genome Biol.">
        <title>Gamete binning: chromosome-level and haplotype-resolved genome assembly enabled by high-throughput single-cell sequencing of gamete genomes.</title>
        <authorList>
            <person name="Campoy J.A."/>
            <person name="Sun H."/>
            <person name="Goel M."/>
            <person name="Jiao W.-B."/>
            <person name="Folz-Donahue K."/>
            <person name="Wang N."/>
            <person name="Rubio M."/>
            <person name="Liu C."/>
            <person name="Kukat C."/>
            <person name="Ruiz D."/>
            <person name="Huettel B."/>
            <person name="Schneeberger K."/>
        </authorList>
    </citation>
    <scope>NUCLEOTIDE SEQUENCE [LARGE SCALE GENOMIC DNA]</scope>
    <source>
        <strain evidence="2">cv. Rojo Pasion</strain>
    </source>
</reference>
<dbReference type="EMBL" id="CAEKKB010000004">
    <property type="protein sequence ID" value="CAB4308047.1"/>
    <property type="molecule type" value="Genomic_DNA"/>
</dbReference>
<name>A0A6J5X6G2_PRUAR</name>
<proteinExistence type="predicted"/>
<evidence type="ECO:0000313" key="1">
    <source>
        <dbReference type="EMBL" id="CAB4308047.1"/>
    </source>
</evidence>
<organism evidence="1 2">
    <name type="scientific">Prunus armeniaca</name>
    <name type="common">Apricot</name>
    <name type="synonym">Armeniaca vulgaris</name>
    <dbReference type="NCBI Taxonomy" id="36596"/>
    <lineage>
        <taxon>Eukaryota</taxon>
        <taxon>Viridiplantae</taxon>
        <taxon>Streptophyta</taxon>
        <taxon>Embryophyta</taxon>
        <taxon>Tracheophyta</taxon>
        <taxon>Spermatophyta</taxon>
        <taxon>Magnoliopsida</taxon>
        <taxon>eudicotyledons</taxon>
        <taxon>Gunneridae</taxon>
        <taxon>Pentapetalae</taxon>
        <taxon>rosids</taxon>
        <taxon>fabids</taxon>
        <taxon>Rosales</taxon>
        <taxon>Rosaceae</taxon>
        <taxon>Amygdaloideae</taxon>
        <taxon>Amygdaleae</taxon>
        <taxon>Prunus</taxon>
    </lineage>
</organism>
<evidence type="ECO:0000313" key="2">
    <source>
        <dbReference type="Proteomes" id="UP000507245"/>
    </source>
</evidence>
<protein>
    <submittedName>
        <fullName evidence="1">Uncharacterized protein</fullName>
    </submittedName>
</protein>
<keyword evidence="2" id="KW-1185">Reference proteome</keyword>
<gene>
    <name evidence="1" type="ORF">ORAREDHAP_LOCUS27124</name>
</gene>
<sequence length="76" mass="9236">MKLERVSKSIRFWSLNSDNNRKKAEVVTQINKKQREREREREGDLQFLLFQEKRRPKKVVGVKEMEKFGGSWREVL</sequence>
<dbReference type="Proteomes" id="UP000507245">
    <property type="component" value="Unassembled WGS sequence"/>
</dbReference>